<dbReference type="EMBL" id="JBHMAG010000012">
    <property type="protein sequence ID" value="MFB9752983.1"/>
    <property type="molecule type" value="Genomic_DNA"/>
</dbReference>
<sequence length="44" mass="5034">MANRKPSYVQRKQKETVNKKAIIWVGSIIGAIVLLMIVLLIWNP</sequence>
<evidence type="ECO:0000313" key="3">
    <source>
        <dbReference type="Proteomes" id="UP001589619"/>
    </source>
</evidence>
<dbReference type="RefSeq" id="WP_344902700.1">
    <property type="nucleotide sequence ID" value="NZ_BAAAYO010000001.1"/>
</dbReference>
<reference evidence="2 3" key="1">
    <citation type="submission" date="2024-09" db="EMBL/GenBank/DDBJ databases">
        <authorList>
            <person name="Sun Q."/>
            <person name="Mori K."/>
        </authorList>
    </citation>
    <scope>NUCLEOTIDE SEQUENCE [LARGE SCALE GENOMIC DNA]</scope>
    <source>
        <strain evidence="2 3">JCM 12520</strain>
    </source>
</reference>
<comment type="caution">
    <text evidence="2">The sequence shown here is derived from an EMBL/GenBank/DDBJ whole genome shotgun (WGS) entry which is preliminary data.</text>
</comment>
<gene>
    <name evidence="2" type="ORF">ACFFNY_15570</name>
</gene>
<evidence type="ECO:0000313" key="2">
    <source>
        <dbReference type="EMBL" id="MFB9752983.1"/>
    </source>
</evidence>
<name>A0ABV5VXL0_9BACL</name>
<keyword evidence="1" id="KW-1133">Transmembrane helix</keyword>
<keyword evidence="1" id="KW-0812">Transmembrane</keyword>
<accession>A0ABV5VXL0</accession>
<evidence type="ECO:0008006" key="4">
    <source>
        <dbReference type="Google" id="ProtNLM"/>
    </source>
</evidence>
<dbReference type="Proteomes" id="UP001589619">
    <property type="component" value="Unassembled WGS sequence"/>
</dbReference>
<organism evidence="2 3">
    <name type="scientific">Paenibacillus hodogayensis</name>
    <dbReference type="NCBI Taxonomy" id="279208"/>
    <lineage>
        <taxon>Bacteria</taxon>
        <taxon>Bacillati</taxon>
        <taxon>Bacillota</taxon>
        <taxon>Bacilli</taxon>
        <taxon>Bacillales</taxon>
        <taxon>Paenibacillaceae</taxon>
        <taxon>Paenibacillus</taxon>
    </lineage>
</organism>
<keyword evidence="1" id="KW-0472">Membrane</keyword>
<proteinExistence type="predicted"/>
<protein>
    <recommendedName>
        <fullName evidence="4">DUF4044 domain-containing protein</fullName>
    </recommendedName>
</protein>
<keyword evidence="3" id="KW-1185">Reference proteome</keyword>
<evidence type="ECO:0000256" key="1">
    <source>
        <dbReference type="SAM" id="Phobius"/>
    </source>
</evidence>
<feature type="transmembrane region" description="Helical" evidence="1">
    <location>
        <begin position="21"/>
        <end position="42"/>
    </location>
</feature>